<keyword evidence="2" id="KW-1133">Transmembrane helix</keyword>
<evidence type="ECO:0000256" key="2">
    <source>
        <dbReference type="SAM" id="Phobius"/>
    </source>
</evidence>
<proteinExistence type="predicted"/>
<feature type="transmembrane region" description="Helical" evidence="2">
    <location>
        <begin position="25"/>
        <end position="46"/>
    </location>
</feature>
<dbReference type="EMBL" id="JAUHPW010000009">
    <property type="protein sequence ID" value="MDN4476523.1"/>
    <property type="molecule type" value="Genomic_DNA"/>
</dbReference>
<name>A0ABT8GBL9_9MICO</name>
<feature type="transmembrane region" description="Helical" evidence="2">
    <location>
        <begin position="58"/>
        <end position="80"/>
    </location>
</feature>
<dbReference type="Pfam" id="PF03703">
    <property type="entry name" value="bPH_2"/>
    <property type="match status" value="1"/>
</dbReference>
<dbReference type="PANTHER" id="PTHR37938">
    <property type="entry name" value="BLL0215 PROTEIN"/>
    <property type="match status" value="1"/>
</dbReference>
<keyword evidence="2" id="KW-0812">Transmembrane</keyword>
<keyword evidence="5" id="KW-1185">Reference proteome</keyword>
<feature type="region of interest" description="Disordered" evidence="1">
    <location>
        <begin position="165"/>
        <end position="188"/>
    </location>
</feature>
<evidence type="ECO:0000313" key="4">
    <source>
        <dbReference type="EMBL" id="MDN4476523.1"/>
    </source>
</evidence>
<protein>
    <submittedName>
        <fullName evidence="4">PH domain-containing protein</fullName>
    </submittedName>
</protein>
<dbReference type="InterPro" id="IPR005182">
    <property type="entry name" value="YdbS-like_PH"/>
</dbReference>
<sequence length="188" mass="20527">MAYPRNLLAPDEDVVVDSHPHWKALVGPVLVSVLAIALVAFVLWWLGTVELDGIAETVLAVVVGVVGLVLIVWLAIAPFIRWATTHFVITDRRVIYRTGVLTKSGIDIPLARVNTVQFRHGLIDRMFRTGTLIIESASDDPLSFDDIPNVEKVHALLYDEVFDALEGDDDQPPRSAPPAPPTPPAPTA</sequence>
<organism evidence="4 5">
    <name type="scientific">Demequina litoralis</name>
    <dbReference type="NCBI Taxonomy" id="3051660"/>
    <lineage>
        <taxon>Bacteria</taxon>
        <taxon>Bacillati</taxon>
        <taxon>Actinomycetota</taxon>
        <taxon>Actinomycetes</taxon>
        <taxon>Micrococcales</taxon>
        <taxon>Demequinaceae</taxon>
        <taxon>Demequina</taxon>
    </lineage>
</organism>
<feature type="compositionally biased region" description="Pro residues" evidence="1">
    <location>
        <begin position="174"/>
        <end position="188"/>
    </location>
</feature>
<gene>
    <name evidence="4" type="ORF">QQX09_11720</name>
</gene>
<keyword evidence="2" id="KW-0472">Membrane</keyword>
<reference evidence="4" key="1">
    <citation type="submission" date="2023-06" db="EMBL/GenBank/DDBJ databases">
        <title>Sysu t00192.</title>
        <authorList>
            <person name="Gao L."/>
            <person name="Fang B.-Z."/>
            <person name="Li W.-J."/>
        </authorList>
    </citation>
    <scope>NUCLEOTIDE SEQUENCE</scope>
    <source>
        <strain evidence="4">SYSU T00192</strain>
    </source>
</reference>
<evidence type="ECO:0000259" key="3">
    <source>
        <dbReference type="Pfam" id="PF03703"/>
    </source>
</evidence>
<dbReference type="PANTHER" id="PTHR37938:SF1">
    <property type="entry name" value="BLL0215 PROTEIN"/>
    <property type="match status" value="1"/>
</dbReference>
<comment type="caution">
    <text evidence="4">The sequence shown here is derived from an EMBL/GenBank/DDBJ whole genome shotgun (WGS) entry which is preliminary data.</text>
</comment>
<feature type="domain" description="YdbS-like PH" evidence="3">
    <location>
        <begin position="82"/>
        <end position="155"/>
    </location>
</feature>
<evidence type="ECO:0000313" key="5">
    <source>
        <dbReference type="Proteomes" id="UP001172728"/>
    </source>
</evidence>
<evidence type="ECO:0000256" key="1">
    <source>
        <dbReference type="SAM" id="MobiDB-lite"/>
    </source>
</evidence>
<dbReference type="Proteomes" id="UP001172728">
    <property type="component" value="Unassembled WGS sequence"/>
</dbReference>
<accession>A0ABT8GBL9</accession>
<dbReference type="RefSeq" id="WP_301134902.1">
    <property type="nucleotide sequence ID" value="NZ_JAUHPW010000009.1"/>
</dbReference>